<dbReference type="SUPFAM" id="SSF53254">
    <property type="entry name" value="Phosphoglycerate mutase-like"/>
    <property type="match status" value="1"/>
</dbReference>
<keyword evidence="2" id="KW-1185">Reference proteome</keyword>
<gene>
    <name evidence="1" type="ORF">SAMN05920897_103136</name>
</gene>
<dbReference type="OrthoDB" id="9781415at2"/>
<dbReference type="STRING" id="159291.SAMN05920897_103136"/>
<dbReference type="InterPro" id="IPR029033">
    <property type="entry name" value="His_PPase_superfam"/>
</dbReference>
<dbReference type="RefSeq" id="WP_076487909.1">
    <property type="nucleotide sequence ID" value="NZ_FTMS01000003.1"/>
</dbReference>
<proteinExistence type="predicted"/>
<dbReference type="Gene3D" id="3.40.50.1240">
    <property type="entry name" value="Phosphoglycerate mutase-like"/>
    <property type="match status" value="1"/>
</dbReference>
<name>A0A1N6PU35_9SPIO</name>
<dbReference type="InterPro" id="IPR013078">
    <property type="entry name" value="His_Pase_superF_clade-1"/>
</dbReference>
<dbReference type="Pfam" id="PF00300">
    <property type="entry name" value="His_Phos_1"/>
    <property type="match status" value="1"/>
</dbReference>
<dbReference type="Proteomes" id="UP000186400">
    <property type="component" value="Unassembled WGS sequence"/>
</dbReference>
<organism evidence="1 2">
    <name type="scientific">Alkalispirochaeta americana</name>
    <dbReference type="NCBI Taxonomy" id="159291"/>
    <lineage>
        <taxon>Bacteria</taxon>
        <taxon>Pseudomonadati</taxon>
        <taxon>Spirochaetota</taxon>
        <taxon>Spirochaetia</taxon>
        <taxon>Spirochaetales</taxon>
        <taxon>Spirochaetaceae</taxon>
        <taxon>Alkalispirochaeta</taxon>
    </lineage>
</organism>
<dbReference type="SMART" id="SM00855">
    <property type="entry name" value="PGAM"/>
    <property type="match status" value="1"/>
</dbReference>
<evidence type="ECO:0000313" key="1">
    <source>
        <dbReference type="EMBL" id="SIQ07858.1"/>
    </source>
</evidence>
<sequence>MNTPIHPRQDESPLLVAIRHTRVEKPPGMCLGRTPLPLAESYDQERKVILENLRKIPLAGAIIHTSPLERCRILAGDLGSALGYAVQEDPQLLEFDYGLWDGRPWEDIPREETHPWMENWQTHPTPGGESLPMMIERVRAFCADLPGDTPTLAVTHEGVLRCLEYLFAGSGAGAGLENFFERPLPFGVIRRYPLPLCCSSQAAPSRFSFHVER</sequence>
<protein>
    <submittedName>
        <fullName evidence="1">Alpha-ribazole phosphatase</fullName>
    </submittedName>
</protein>
<accession>A0A1N6PU35</accession>
<dbReference type="EMBL" id="FTMS01000003">
    <property type="protein sequence ID" value="SIQ07858.1"/>
    <property type="molecule type" value="Genomic_DNA"/>
</dbReference>
<evidence type="ECO:0000313" key="2">
    <source>
        <dbReference type="Proteomes" id="UP000186400"/>
    </source>
</evidence>
<reference evidence="1 2" key="1">
    <citation type="submission" date="2017-01" db="EMBL/GenBank/DDBJ databases">
        <authorList>
            <person name="Mah S.A."/>
            <person name="Swanson W.J."/>
            <person name="Moy G.W."/>
            <person name="Vacquier V.D."/>
        </authorList>
    </citation>
    <scope>NUCLEOTIDE SEQUENCE [LARGE SCALE GENOMIC DNA]</scope>
    <source>
        <strain evidence="1 2">ASpG1</strain>
    </source>
</reference>
<dbReference type="AlphaFoldDB" id="A0A1N6PU35"/>